<dbReference type="EMBL" id="CP072751">
    <property type="protein sequence ID" value="QTX13111.1"/>
    <property type="molecule type" value="Genomic_DNA"/>
</dbReference>
<dbReference type="AlphaFoldDB" id="A0A8B0SQ00"/>
<proteinExistence type="predicted"/>
<feature type="region of interest" description="Disordered" evidence="1">
    <location>
        <begin position="11"/>
        <end position="52"/>
    </location>
</feature>
<dbReference type="EMBL" id="JAFMPM010000003">
    <property type="protein sequence ID" value="MBO0611347.1"/>
    <property type="molecule type" value="Genomic_DNA"/>
</dbReference>
<sequence length="52" mass="6092">MQNLFSFSCRWRHNQPRSDIEGGGAPHISKPRKHPADIVEGWRRWSQDPQPP</sequence>
<name>A0A8B0SQ00_9GAMM</name>
<keyword evidence="3" id="KW-0614">Plasmid</keyword>
<dbReference type="Proteomes" id="UP000664466">
    <property type="component" value="Unassembled WGS sequence"/>
</dbReference>
<evidence type="ECO:0000313" key="2">
    <source>
        <dbReference type="EMBL" id="MBO0611347.1"/>
    </source>
</evidence>
<reference evidence="3" key="2">
    <citation type="submission" date="2021-04" db="EMBL/GenBank/DDBJ databases">
        <title>Complete Genome and methylome analysis of Thiothrix fructosivorans ATCC 49748.</title>
        <authorList>
            <person name="Fomenkov A."/>
            <person name="Sun L."/>
            <person name="Vincze T."/>
            <person name="Grabovich M.Y."/>
            <person name="Roberts R.J."/>
        </authorList>
    </citation>
    <scope>NUCLEOTIDE SEQUENCE</scope>
    <source>
        <strain evidence="3">ATCC 49748</strain>
        <plasmid evidence="3">pTfr21</plasmid>
    </source>
</reference>
<dbReference type="RefSeq" id="WP_207249083.1">
    <property type="nucleotide sequence ID" value="NZ_JAFMPM010000003.1"/>
</dbReference>
<protein>
    <submittedName>
        <fullName evidence="3">Uncharacterized protein</fullName>
    </submittedName>
</protein>
<gene>
    <name evidence="2" type="ORF">J1836_00135</name>
    <name evidence="3" type="ORF">J1836_020925</name>
</gene>
<feature type="compositionally biased region" description="Basic and acidic residues" evidence="1">
    <location>
        <begin position="34"/>
        <end position="46"/>
    </location>
</feature>
<geneLocation type="plasmid" evidence="3">
    <name>pTfr21</name>
</geneLocation>
<evidence type="ECO:0000313" key="3">
    <source>
        <dbReference type="EMBL" id="QTX13111.1"/>
    </source>
</evidence>
<evidence type="ECO:0000313" key="4">
    <source>
        <dbReference type="Proteomes" id="UP000664466"/>
    </source>
</evidence>
<keyword evidence="4" id="KW-1185">Reference proteome</keyword>
<accession>A0A8B0SQ00</accession>
<reference evidence="2 4" key="1">
    <citation type="submission" date="2021-03" db="EMBL/GenBank/DDBJ databases">
        <title>Draft genome and methylome analysis of Thiotrix fructosivoruns ATCC 49748.</title>
        <authorList>
            <person name="Fomenkov A."/>
            <person name="Grabovich M.Y."/>
            <person name="Roberts R.J."/>
        </authorList>
    </citation>
    <scope>NUCLEOTIDE SEQUENCE [LARGE SCALE GENOMIC DNA]</scope>
    <source>
        <strain evidence="2 4">ATCC 49748</strain>
        <plasmid evidence="2">pTfr21</plasmid>
    </source>
</reference>
<evidence type="ECO:0000256" key="1">
    <source>
        <dbReference type="SAM" id="MobiDB-lite"/>
    </source>
</evidence>
<organism evidence="3">
    <name type="scientific">Thiothrix fructosivorans</name>
    <dbReference type="NCBI Taxonomy" id="111770"/>
    <lineage>
        <taxon>Bacteria</taxon>
        <taxon>Pseudomonadati</taxon>
        <taxon>Pseudomonadota</taxon>
        <taxon>Gammaproteobacteria</taxon>
        <taxon>Thiotrichales</taxon>
        <taxon>Thiotrichaceae</taxon>
        <taxon>Thiothrix</taxon>
    </lineage>
</organism>